<dbReference type="PANTHER" id="PTHR11439:SF511">
    <property type="match status" value="1"/>
</dbReference>
<sequence length="107" mass="12071">MADTVSEVLWIRELLVFLGVDCSAPAILHCDNKSALYLSANPVFHERTKHVETDCRFIRDEIVRGVIKTTHVSTTNQLADIFTKALGRKEFDGFLRKLGICDLHTPT</sequence>
<dbReference type="CDD" id="cd09272">
    <property type="entry name" value="RNase_HI_RT_Ty1"/>
    <property type="match status" value="1"/>
</dbReference>
<gene>
    <name evidence="1" type="ORF">MP_TR16055_c1_g1_i1_g.45640</name>
</gene>
<reference evidence="1" key="1">
    <citation type="submission" date="2016-07" db="EMBL/GenBank/DDBJ databases">
        <title>De novo transcriptome assembly of four accessions of the metal hyperaccumulator plant Noccaea caerulescens.</title>
        <authorList>
            <person name="Blande D."/>
            <person name="Halimaa P."/>
            <person name="Tervahauta A.I."/>
            <person name="Aarts M.G."/>
            <person name="Karenlampi S.O."/>
        </authorList>
    </citation>
    <scope>NUCLEOTIDE SEQUENCE</scope>
</reference>
<protein>
    <submittedName>
        <fullName evidence="1">Copia protein</fullName>
    </submittedName>
</protein>
<dbReference type="EMBL" id="GEVM01026913">
    <property type="protein sequence ID" value="JAU79025.1"/>
    <property type="molecule type" value="Transcribed_RNA"/>
</dbReference>
<dbReference type="PANTHER" id="PTHR11439">
    <property type="entry name" value="GAG-POL-RELATED RETROTRANSPOSON"/>
    <property type="match status" value="1"/>
</dbReference>
<evidence type="ECO:0000313" key="1">
    <source>
        <dbReference type="EMBL" id="JAU79025.1"/>
    </source>
</evidence>
<organism evidence="1">
    <name type="scientific">Noccaea caerulescens</name>
    <name type="common">Alpine penny-cress</name>
    <name type="synonym">Thlaspi caerulescens</name>
    <dbReference type="NCBI Taxonomy" id="107243"/>
    <lineage>
        <taxon>Eukaryota</taxon>
        <taxon>Viridiplantae</taxon>
        <taxon>Streptophyta</taxon>
        <taxon>Embryophyta</taxon>
        <taxon>Tracheophyta</taxon>
        <taxon>Spermatophyta</taxon>
        <taxon>Magnoliopsida</taxon>
        <taxon>eudicotyledons</taxon>
        <taxon>Gunneridae</taxon>
        <taxon>Pentapetalae</taxon>
        <taxon>rosids</taxon>
        <taxon>malvids</taxon>
        <taxon>Brassicales</taxon>
        <taxon>Brassicaceae</taxon>
        <taxon>Coluteocarpeae</taxon>
        <taxon>Noccaea</taxon>
    </lineage>
</organism>
<accession>A0A1J3IF73</accession>
<name>A0A1J3IF73_NOCCA</name>
<proteinExistence type="predicted"/>
<dbReference type="AlphaFoldDB" id="A0A1J3IF73"/>